<accession>A0A0G0UCC3</accession>
<dbReference type="AlphaFoldDB" id="A0A0G0UCC3"/>
<gene>
    <name evidence="2" type="ORF">UU35_C0011G0041</name>
</gene>
<evidence type="ECO:0000256" key="1">
    <source>
        <dbReference type="SAM" id="MobiDB-lite"/>
    </source>
</evidence>
<dbReference type="EMBL" id="LCAH01000011">
    <property type="protein sequence ID" value="KKR86588.1"/>
    <property type="molecule type" value="Genomic_DNA"/>
</dbReference>
<evidence type="ECO:0000313" key="3">
    <source>
        <dbReference type="Proteomes" id="UP000034616"/>
    </source>
</evidence>
<dbReference type="Proteomes" id="UP000034616">
    <property type="component" value="Unassembled WGS sequence"/>
</dbReference>
<evidence type="ECO:0000313" key="2">
    <source>
        <dbReference type="EMBL" id="KKR86588.1"/>
    </source>
</evidence>
<comment type="caution">
    <text evidence="2">The sequence shown here is derived from an EMBL/GenBank/DDBJ whole genome shotgun (WGS) entry which is preliminary data.</text>
</comment>
<protein>
    <submittedName>
        <fullName evidence="2">Uncharacterized protein</fullName>
    </submittedName>
</protein>
<organism evidence="2 3">
    <name type="scientific">Candidatus Uhrbacteria bacterium GW2011_GWC2_41_11</name>
    <dbReference type="NCBI Taxonomy" id="1618985"/>
    <lineage>
        <taxon>Bacteria</taxon>
        <taxon>Candidatus Uhriibacteriota</taxon>
    </lineage>
</organism>
<proteinExistence type="predicted"/>
<feature type="region of interest" description="Disordered" evidence="1">
    <location>
        <begin position="1"/>
        <end position="21"/>
    </location>
</feature>
<name>A0A0G0UCC3_9BACT</name>
<sequence length="390" mass="46233">MESSHEGLVLSGKSSDLKKETRKAEKEGFLEGISEEVTEAFAQLSPLLKEEIKKRFVTSVLSSSNHPDGMFREGNLADLVRWIEEERRKNYHYTREEVAVEDEIRQQEIFWSAFYELLRAMDIRSLVRRENGKEALREFMDVLWNNRGKESKDMRIDQTDEEEWKRLGQELKTAQADINNLHQRLVQLRTKKKLNVHTEKEMQQLDKKLLDTYGLYLHKLATSPFRLESDSFVKYSQRPELASAKRYQLAKERYQELSATMRENSPKHRWFETLAYVIEYQSADDFAVLFLEQVESRFRTFRGVEKESMTKVQEVVEEWYTAHEDEPAIHQHKTLEEAEKKRKLEQFFDRFKVLVDSYRRRQKAGDDAKILEATLPDILVVLHLLKKFGS</sequence>
<reference evidence="2 3" key="1">
    <citation type="journal article" date="2015" name="Nature">
        <title>rRNA introns, odd ribosomes, and small enigmatic genomes across a large radiation of phyla.</title>
        <authorList>
            <person name="Brown C.T."/>
            <person name="Hug L.A."/>
            <person name="Thomas B.C."/>
            <person name="Sharon I."/>
            <person name="Castelle C.J."/>
            <person name="Singh A."/>
            <person name="Wilkins M.J."/>
            <person name="Williams K.H."/>
            <person name="Banfield J.F."/>
        </authorList>
    </citation>
    <scope>NUCLEOTIDE SEQUENCE [LARGE SCALE GENOMIC DNA]</scope>
</reference>